<feature type="transmembrane region" description="Helical" evidence="1">
    <location>
        <begin position="12"/>
        <end position="29"/>
    </location>
</feature>
<evidence type="ECO:0000256" key="1">
    <source>
        <dbReference type="SAM" id="Phobius"/>
    </source>
</evidence>
<reference evidence="2 3" key="1">
    <citation type="journal article" date="2016" name="Nat. Commun.">
        <title>Thousands of microbial genomes shed light on interconnected biogeochemical processes in an aquifer system.</title>
        <authorList>
            <person name="Anantharaman K."/>
            <person name="Brown C.T."/>
            <person name="Hug L.A."/>
            <person name="Sharon I."/>
            <person name="Castelle C.J."/>
            <person name="Probst A.J."/>
            <person name="Thomas B.C."/>
            <person name="Singh A."/>
            <person name="Wilkins M.J."/>
            <person name="Karaoz U."/>
            <person name="Brodie E.L."/>
            <person name="Williams K.H."/>
            <person name="Hubbard S.S."/>
            <person name="Banfield J.F."/>
        </authorList>
    </citation>
    <scope>NUCLEOTIDE SEQUENCE [LARGE SCALE GENOMIC DNA]</scope>
</reference>
<comment type="caution">
    <text evidence="2">The sequence shown here is derived from an EMBL/GenBank/DDBJ whole genome shotgun (WGS) entry which is preliminary data.</text>
</comment>
<keyword evidence="1" id="KW-0812">Transmembrane</keyword>
<dbReference type="Proteomes" id="UP000177953">
    <property type="component" value="Unassembled WGS sequence"/>
</dbReference>
<evidence type="ECO:0000313" key="2">
    <source>
        <dbReference type="EMBL" id="OGH70336.1"/>
    </source>
</evidence>
<evidence type="ECO:0000313" key="3">
    <source>
        <dbReference type="Proteomes" id="UP000177953"/>
    </source>
</evidence>
<dbReference type="AlphaFoldDB" id="A0A1F6MFB5"/>
<accession>A0A1F6MFB5</accession>
<sequence length="130" mass="15737">MLLLRKYQLDIIFLFFGISSITWTIFYFIKSFGKDPHNYEWYVGAPLLAIYCAVLWRIREKINRHDRRELTGATLFYWITFGLVLFLSYAAPLPAREYWSIETFFIIFTIFLADSYWNFKKLTLKTLFKK</sequence>
<name>A0A1F6MFB5_9BACT</name>
<proteinExistence type="predicted"/>
<feature type="transmembrane region" description="Helical" evidence="1">
    <location>
        <begin position="98"/>
        <end position="119"/>
    </location>
</feature>
<keyword evidence="1" id="KW-0472">Membrane</keyword>
<protein>
    <submittedName>
        <fullName evidence="2">Uncharacterized protein</fullName>
    </submittedName>
</protein>
<feature type="transmembrane region" description="Helical" evidence="1">
    <location>
        <begin position="41"/>
        <end position="58"/>
    </location>
</feature>
<organism evidence="2 3">
    <name type="scientific">Candidatus Magasanikbacteria bacterium RIFCSPHIGHO2_01_FULL_47_8</name>
    <dbReference type="NCBI Taxonomy" id="1798673"/>
    <lineage>
        <taxon>Bacteria</taxon>
        <taxon>Candidatus Magasanikiibacteriota</taxon>
    </lineage>
</organism>
<feature type="transmembrane region" description="Helical" evidence="1">
    <location>
        <begin position="70"/>
        <end position="92"/>
    </location>
</feature>
<dbReference type="EMBL" id="MFPU01000011">
    <property type="protein sequence ID" value="OGH70336.1"/>
    <property type="molecule type" value="Genomic_DNA"/>
</dbReference>
<gene>
    <name evidence="2" type="ORF">A2754_01190</name>
</gene>
<keyword evidence="1" id="KW-1133">Transmembrane helix</keyword>